<evidence type="ECO:0000259" key="10">
    <source>
        <dbReference type="Pfam" id="PF04290"/>
    </source>
</evidence>
<proteinExistence type="inferred from homology"/>
<sequence>MSTIEWLLKRTEDALISVSSALIFFMMAFIVIIIFARLAGIGIVGYIDVIELLLPAVAILGISTLQRDDDHLGMDLLVNKISSPYLQKVIKLASLFVGLFAVAILVNKTFLHFLRSYNFGDSTIDAQLPTWPSKGIVSIALGILAVRIVLQLIQECRRPVERRSTR</sequence>
<dbReference type="Pfam" id="PF04290">
    <property type="entry name" value="DctQ"/>
    <property type="match status" value="1"/>
</dbReference>
<keyword evidence="12" id="KW-1185">Reference proteome</keyword>
<comment type="subunit">
    <text evidence="9">The complex comprises the extracytoplasmic solute receptor protein and the two transmembrane proteins.</text>
</comment>
<dbReference type="GO" id="GO:0005886">
    <property type="term" value="C:plasma membrane"/>
    <property type="evidence" value="ECO:0007669"/>
    <property type="project" value="UniProtKB-SubCell"/>
</dbReference>
<evidence type="ECO:0000256" key="1">
    <source>
        <dbReference type="ARBA" id="ARBA00004429"/>
    </source>
</evidence>
<dbReference type="InterPro" id="IPR007387">
    <property type="entry name" value="TRAP_DctQ"/>
</dbReference>
<keyword evidence="5 9" id="KW-0812">Transmembrane</keyword>
<comment type="similarity">
    <text evidence="8 9">Belongs to the TRAP transporter small permease family.</text>
</comment>
<reference evidence="11 12" key="1">
    <citation type="submission" date="2017-03" db="EMBL/GenBank/DDBJ databases">
        <authorList>
            <person name="Afonso C.L."/>
            <person name="Miller P.J."/>
            <person name="Scott M.A."/>
            <person name="Spackman E."/>
            <person name="Goraichik I."/>
            <person name="Dimitrov K.M."/>
            <person name="Suarez D.L."/>
            <person name="Swayne D.E."/>
        </authorList>
    </citation>
    <scope>NUCLEOTIDE SEQUENCE [LARGE SCALE GENOMIC DNA]</scope>
    <source>
        <strain evidence="11 12">CECT 8110</strain>
    </source>
</reference>
<evidence type="ECO:0000256" key="9">
    <source>
        <dbReference type="RuleBase" id="RU369079"/>
    </source>
</evidence>
<comment type="subcellular location">
    <subcellularLocation>
        <location evidence="1 9">Cell inner membrane</location>
        <topology evidence="1 9">Multi-pass membrane protein</topology>
    </subcellularLocation>
</comment>
<dbReference type="GO" id="GO:0022857">
    <property type="term" value="F:transmembrane transporter activity"/>
    <property type="evidence" value="ECO:0007669"/>
    <property type="project" value="UniProtKB-UniRule"/>
</dbReference>
<name>A0A1X6ZY13_9RHOB</name>
<evidence type="ECO:0000256" key="2">
    <source>
        <dbReference type="ARBA" id="ARBA00022448"/>
    </source>
</evidence>
<feature type="transmembrane region" description="Helical" evidence="9">
    <location>
        <begin position="14"/>
        <end position="36"/>
    </location>
</feature>
<dbReference type="GO" id="GO:0015740">
    <property type="term" value="P:C4-dicarboxylate transport"/>
    <property type="evidence" value="ECO:0007669"/>
    <property type="project" value="TreeGrafter"/>
</dbReference>
<dbReference type="InterPro" id="IPR055348">
    <property type="entry name" value="DctQ"/>
</dbReference>
<dbReference type="AlphaFoldDB" id="A0A1X6ZY13"/>
<dbReference type="RefSeq" id="WP_170156539.1">
    <property type="nucleotide sequence ID" value="NZ_FWFU01000006.1"/>
</dbReference>
<protein>
    <recommendedName>
        <fullName evidence="9">TRAP transporter small permease protein</fullName>
    </recommendedName>
</protein>
<feature type="transmembrane region" description="Helical" evidence="9">
    <location>
        <begin position="85"/>
        <end position="106"/>
    </location>
</feature>
<evidence type="ECO:0000256" key="7">
    <source>
        <dbReference type="ARBA" id="ARBA00023136"/>
    </source>
</evidence>
<evidence type="ECO:0000256" key="5">
    <source>
        <dbReference type="ARBA" id="ARBA00022692"/>
    </source>
</evidence>
<gene>
    <name evidence="11" type="ORF">ROH8110_03651</name>
</gene>
<dbReference type="PANTHER" id="PTHR35011">
    <property type="entry name" value="2,3-DIKETO-L-GULONATE TRAP TRANSPORTER SMALL PERMEASE PROTEIN YIAM"/>
    <property type="match status" value="1"/>
</dbReference>
<keyword evidence="2 9" id="KW-0813">Transport</keyword>
<comment type="function">
    <text evidence="9">Part of the tripartite ATP-independent periplasmic (TRAP) transport system.</text>
</comment>
<dbReference type="EMBL" id="FWFU01000006">
    <property type="protein sequence ID" value="SLN64925.1"/>
    <property type="molecule type" value="Genomic_DNA"/>
</dbReference>
<evidence type="ECO:0000256" key="3">
    <source>
        <dbReference type="ARBA" id="ARBA00022475"/>
    </source>
</evidence>
<evidence type="ECO:0000313" key="12">
    <source>
        <dbReference type="Proteomes" id="UP000193207"/>
    </source>
</evidence>
<dbReference type="Proteomes" id="UP000193207">
    <property type="component" value="Unassembled WGS sequence"/>
</dbReference>
<keyword evidence="7 9" id="KW-0472">Membrane</keyword>
<organism evidence="11 12">
    <name type="scientific">Roseovarius halotolerans</name>
    <dbReference type="NCBI Taxonomy" id="505353"/>
    <lineage>
        <taxon>Bacteria</taxon>
        <taxon>Pseudomonadati</taxon>
        <taxon>Pseudomonadota</taxon>
        <taxon>Alphaproteobacteria</taxon>
        <taxon>Rhodobacterales</taxon>
        <taxon>Roseobacteraceae</taxon>
        <taxon>Roseovarius</taxon>
    </lineage>
</organism>
<keyword evidence="6 9" id="KW-1133">Transmembrane helix</keyword>
<evidence type="ECO:0000256" key="8">
    <source>
        <dbReference type="ARBA" id="ARBA00038436"/>
    </source>
</evidence>
<accession>A0A1X6ZY13</accession>
<evidence type="ECO:0000256" key="4">
    <source>
        <dbReference type="ARBA" id="ARBA00022519"/>
    </source>
</evidence>
<keyword evidence="3" id="KW-1003">Cell membrane</keyword>
<feature type="transmembrane region" description="Helical" evidence="9">
    <location>
        <begin position="43"/>
        <end position="65"/>
    </location>
</feature>
<dbReference type="PANTHER" id="PTHR35011:SF10">
    <property type="entry name" value="TRAP TRANSPORTER SMALL PERMEASE PROTEIN"/>
    <property type="match status" value="1"/>
</dbReference>
<keyword evidence="4 9" id="KW-0997">Cell inner membrane</keyword>
<feature type="domain" description="Tripartite ATP-independent periplasmic transporters DctQ component" evidence="10">
    <location>
        <begin position="26"/>
        <end position="157"/>
    </location>
</feature>
<evidence type="ECO:0000313" key="11">
    <source>
        <dbReference type="EMBL" id="SLN64925.1"/>
    </source>
</evidence>
<comment type="caution">
    <text evidence="9">Lacks conserved residue(s) required for the propagation of feature annotation.</text>
</comment>
<evidence type="ECO:0000256" key="6">
    <source>
        <dbReference type="ARBA" id="ARBA00022989"/>
    </source>
</evidence>